<dbReference type="EMBL" id="JBIACK010000001">
    <property type="protein sequence ID" value="MFE8699198.1"/>
    <property type="molecule type" value="Genomic_DNA"/>
</dbReference>
<keyword evidence="9" id="KW-0472">Membrane</keyword>
<evidence type="ECO:0000256" key="7">
    <source>
        <dbReference type="ARBA" id="ARBA00022840"/>
    </source>
</evidence>
<feature type="transmembrane region" description="Helical" evidence="9">
    <location>
        <begin position="70"/>
        <end position="95"/>
    </location>
</feature>
<keyword evidence="9" id="KW-0812">Transmembrane</keyword>
<dbReference type="InterPro" id="IPR003594">
    <property type="entry name" value="HATPase_dom"/>
</dbReference>
<dbReference type="Pfam" id="PF00512">
    <property type="entry name" value="HisKA"/>
    <property type="match status" value="1"/>
</dbReference>
<evidence type="ECO:0000313" key="12">
    <source>
        <dbReference type="Proteomes" id="UP001601059"/>
    </source>
</evidence>
<evidence type="ECO:0000256" key="8">
    <source>
        <dbReference type="ARBA" id="ARBA00023012"/>
    </source>
</evidence>
<evidence type="ECO:0000313" key="11">
    <source>
        <dbReference type="EMBL" id="MFE8699198.1"/>
    </source>
</evidence>
<dbReference type="GO" id="GO:0005524">
    <property type="term" value="F:ATP binding"/>
    <property type="evidence" value="ECO:0007669"/>
    <property type="project" value="UniProtKB-KW"/>
</dbReference>
<feature type="transmembrane region" description="Helical" evidence="9">
    <location>
        <begin position="163"/>
        <end position="181"/>
    </location>
</feature>
<organism evidence="11 12">
    <name type="scientific">Cytobacillus spartinae</name>
    <dbReference type="NCBI Taxonomy" id="3299023"/>
    <lineage>
        <taxon>Bacteria</taxon>
        <taxon>Bacillati</taxon>
        <taxon>Bacillota</taxon>
        <taxon>Bacilli</taxon>
        <taxon>Bacillales</taxon>
        <taxon>Bacillaceae</taxon>
        <taxon>Cytobacillus</taxon>
    </lineage>
</organism>
<dbReference type="Gene3D" id="1.10.287.130">
    <property type="match status" value="1"/>
</dbReference>
<feature type="transmembrane region" description="Helical" evidence="9">
    <location>
        <begin position="102"/>
        <end position="122"/>
    </location>
</feature>
<keyword evidence="5" id="KW-0547">Nucleotide-binding</keyword>
<dbReference type="Proteomes" id="UP001601059">
    <property type="component" value="Unassembled WGS sequence"/>
</dbReference>
<keyword evidence="6" id="KW-0418">Kinase</keyword>
<dbReference type="Pfam" id="PF02518">
    <property type="entry name" value="HATPase_c"/>
    <property type="match status" value="1"/>
</dbReference>
<dbReference type="EC" id="2.7.13.3" evidence="2"/>
<keyword evidence="12" id="KW-1185">Reference proteome</keyword>
<dbReference type="InterPro" id="IPR004358">
    <property type="entry name" value="Sig_transdc_His_kin-like_C"/>
</dbReference>
<keyword evidence="9" id="KW-1133">Transmembrane helix</keyword>
<feature type="transmembrane region" description="Helical" evidence="9">
    <location>
        <begin position="6"/>
        <end position="27"/>
    </location>
</feature>
<feature type="domain" description="Histidine kinase" evidence="10">
    <location>
        <begin position="210"/>
        <end position="417"/>
    </location>
</feature>
<dbReference type="SMART" id="SM00388">
    <property type="entry name" value="HisKA"/>
    <property type="match status" value="1"/>
</dbReference>
<dbReference type="InterPro" id="IPR036097">
    <property type="entry name" value="HisK_dim/P_sf"/>
</dbReference>
<dbReference type="PANTHER" id="PTHR43065:SF46">
    <property type="entry name" value="C4-DICARBOXYLATE TRANSPORT SENSOR PROTEIN DCTB"/>
    <property type="match status" value="1"/>
</dbReference>
<evidence type="ECO:0000256" key="4">
    <source>
        <dbReference type="ARBA" id="ARBA00022679"/>
    </source>
</evidence>
<dbReference type="InterPro" id="IPR003661">
    <property type="entry name" value="HisK_dim/P_dom"/>
</dbReference>
<evidence type="ECO:0000256" key="9">
    <source>
        <dbReference type="SAM" id="Phobius"/>
    </source>
</evidence>
<protein>
    <recommendedName>
        <fullName evidence="2">histidine kinase</fullName>
        <ecNumber evidence="2">2.7.13.3</ecNumber>
    </recommendedName>
</protein>
<dbReference type="InterPro" id="IPR036890">
    <property type="entry name" value="HATPase_C_sf"/>
</dbReference>
<dbReference type="Gene3D" id="3.30.565.10">
    <property type="entry name" value="Histidine kinase-like ATPase, C-terminal domain"/>
    <property type="match status" value="1"/>
</dbReference>
<proteinExistence type="predicted"/>
<dbReference type="SMART" id="SM00387">
    <property type="entry name" value="HATPase_c"/>
    <property type="match status" value="1"/>
</dbReference>
<accession>A0ABW6K8E3</accession>
<keyword evidence="8" id="KW-0902">Two-component regulatory system</keyword>
<gene>
    <name evidence="11" type="ORF">ACFYKX_01040</name>
</gene>
<reference evidence="11 12" key="1">
    <citation type="submission" date="2024-08" db="EMBL/GenBank/DDBJ databases">
        <title>Two novel Cytobacillus novel species.</title>
        <authorList>
            <person name="Liu G."/>
        </authorList>
    </citation>
    <scope>NUCLEOTIDE SEQUENCE [LARGE SCALE GENOMIC DNA]</scope>
    <source>
        <strain evidence="11 12">FJAT-54145</strain>
    </source>
</reference>
<dbReference type="RefSeq" id="WP_389357202.1">
    <property type="nucleotide sequence ID" value="NZ_JBIACK010000001.1"/>
</dbReference>
<dbReference type="PANTHER" id="PTHR43065">
    <property type="entry name" value="SENSOR HISTIDINE KINASE"/>
    <property type="match status" value="1"/>
</dbReference>
<evidence type="ECO:0000256" key="2">
    <source>
        <dbReference type="ARBA" id="ARBA00012438"/>
    </source>
</evidence>
<evidence type="ECO:0000256" key="3">
    <source>
        <dbReference type="ARBA" id="ARBA00022553"/>
    </source>
</evidence>
<evidence type="ECO:0000256" key="5">
    <source>
        <dbReference type="ARBA" id="ARBA00022741"/>
    </source>
</evidence>
<evidence type="ECO:0000256" key="6">
    <source>
        <dbReference type="ARBA" id="ARBA00022777"/>
    </source>
</evidence>
<feature type="transmembrane region" description="Helical" evidence="9">
    <location>
        <begin position="134"/>
        <end position="151"/>
    </location>
</feature>
<keyword evidence="7 11" id="KW-0067">ATP-binding</keyword>
<keyword evidence="3" id="KW-0597">Phosphoprotein</keyword>
<dbReference type="CDD" id="cd00082">
    <property type="entry name" value="HisKA"/>
    <property type="match status" value="1"/>
</dbReference>
<dbReference type="SUPFAM" id="SSF47384">
    <property type="entry name" value="Homodimeric domain of signal transducing histidine kinase"/>
    <property type="match status" value="1"/>
</dbReference>
<dbReference type="PROSITE" id="PS50109">
    <property type="entry name" value="HIS_KIN"/>
    <property type="match status" value="1"/>
</dbReference>
<dbReference type="SUPFAM" id="SSF55874">
    <property type="entry name" value="ATPase domain of HSP90 chaperone/DNA topoisomerase II/histidine kinase"/>
    <property type="match status" value="1"/>
</dbReference>
<dbReference type="PRINTS" id="PR00344">
    <property type="entry name" value="BCTRLSENSOR"/>
</dbReference>
<dbReference type="InterPro" id="IPR005467">
    <property type="entry name" value="His_kinase_dom"/>
</dbReference>
<comment type="catalytic activity">
    <reaction evidence="1">
        <text>ATP + protein L-histidine = ADP + protein N-phospho-L-histidine.</text>
        <dbReference type="EC" id="2.7.13.3"/>
    </reaction>
</comment>
<sequence>MTELVYHLLINLLFILISILLVNLVVLKNRKAYSARLRTPLLFGVATTGMVGSLILSVPVEEGFYYDLRFVPFLLGCMYLGKRGIWGLALVMVIIRLPLGGYGIWVTMIIVSVYAVVMMGMYPRLLNKSLFQRVMYLTFLAFIYSLLLFMIPKLFFGFHSLKAFLLFSLILTFSTFFVCYLCEVLRTSYLLQLESFKYEKMETVSHLAASISHEVRNPLTTVKGFLQLIHENPNIPREAKLYSQHAISETDRATAIISDYLTFARPHPEKIVPIDLKETIHLCREVMTPLANKQGVSMEVNHFHHNRIKGDPHKFQQALINLCKNGIEAMGTGGTLSLITHEEKEQLHVYVMDTGIGMTPEQVARLGEPYFSLKEENGTGLGFMVVFRIVEGMFGKVHVESAPSKGTKIKMSFPIYKD</sequence>
<evidence type="ECO:0000259" key="10">
    <source>
        <dbReference type="PROSITE" id="PS50109"/>
    </source>
</evidence>
<name>A0ABW6K8E3_9BACI</name>
<keyword evidence="4" id="KW-0808">Transferase</keyword>
<evidence type="ECO:0000256" key="1">
    <source>
        <dbReference type="ARBA" id="ARBA00000085"/>
    </source>
</evidence>
<comment type="caution">
    <text evidence="11">The sequence shown here is derived from an EMBL/GenBank/DDBJ whole genome shotgun (WGS) entry which is preliminary data.</text>
</comment>
<feature type="transmembrane region" description="Helical" evidence="9">
    <location>
        <begin position="39"/>
        <end position="58"/>
    </location>
</feature>